<sequence>MPLWHAITSKIGRHAYASQAQQRIILRFARERGSSLLKLADLTQILLNAVFDMARF</sequence>
<dbReference type="AlphaFoldDB" id="C9YFA7"/>
<accession>C9YFA7</accession>
<gene>
    <name evidence="1" type="ORF">Csp_D32630</name>
</gene>
<protein>
    <submittedName>
        <fullName evidence="1">Uncharacterized protein</fullName>
    </submittedName>
</protein>
<name>C9YFA7_CURXX</name>
<dbReference type="EMBL" id="FN543107">
    <property type="protein sequence ID" value="CBA32534.1"/>
    <property type="molecule type" value="Genomic_DNA"/>
</dbReference>
<evidence type="ECO:0000313" key="1">
    <source>
        <dbReference type="EMBL" id="CBA32534.1"/>
    </source>
</evidence>
<reference evidence="1" key="1">
    <citation type="journal article" date="2010" name="Nature">
        <title>The Dynamic genome of Hydra.</title>
        <authorList>
            <person name="Chapman J.A."/>
            <person name="Kirkness E.F."/>
            <person name="Simakov O."/>
            <person name="Hampson S.E."/>
            <person name="Mitros T."/>
            <person name="Weinmaier T."/>
            <person name="Rattei T."/>
            <person name="Balasubramanian P.G."/>
            <person name="Borman J."/>
            <person name="Busam D."/>
            <person name="Disbennett K."/>
            <person name="Pfannkoch C."/>
            <person name="Sumin N."/>
            <person name="Sutton G."/>
            <person name="Viswanathan L."/>
            <person name="Walenz B."/>
            <person name="Goodstein D.M."/>
            <person name="Hellsten U."/>
            <person name="Kawashima T."/>
            <person name="Prochnik S.E."/>
            <person name="Putnam N.H."/>
            <person name="Shu S."/>
            <person name="Blumberg B."/>
            <person name="Dana C.E."/>
            <person name="Gee L."/>
            <person name="Kibler D.F."/>
            <person name="Law L."/>
            <person name="Lindgens D."/>
            <person name="Martinez D.E."/>
            <person name="Peng J."/>
            <person name="Wigge P.A."/>
            <person name="Bertulat B."/>
            <person name="Guder C."/>
            <person name="Nakamura Y."/>
            <person name="Ozbek S."/>
            <person name="Watanabe H."/>
            <person name="Khalturin K."/>
            <person name="Hemmrich G."/>
            <person name="Franke A."/>
            <person name="Augustin R."/>
            <person name="Fraune S."/>
            <person name="Hayakawa E."/>
            <person name="Hayakawa S."/>
            <person name="Hirose M."/>
            <person name="Hwang J."/>
            <person name="Ikeo K."/>
            <person name="Nishimiya-Fujisawa C."/>
            <person name="Ogura A."/>
            <person name="Takahashi T."/>
            <person name="Steinmetz P.R."/>
            <person name="Zhang X."/>
            <person name="Aufschnaiter R."/>
            <person name="Eder M.K."/>
            <person name="Gorny A.K."/>
            <person name="Salvenmoser W."/>
            <person name="Heimberg A.M."/>
            <person name="Wheeler B.M."/>
            <person name="Peterson K.J."/>
            <person name="Boettger A."/>
            <person name="Tischler P."/>
            <person name="Wolf A."/>
            <person name="Gojobori T."/>
            <person name="Remington K.A."/>
            <person name="Strausberg R.L."/>
            <person name="Venter J."/>
            <person name="Technau U."/>
            <person name="Hobmayer B."/>
            <person name="Bosch T.C."/>
            <person name="Holstein T.W."/>
            <person name="Fujisawa T."/>
            <person name="Bode H.R."/>
            <person name="David C.N."/>
            <person name="Rokhsar D.S."/>
            <person name="Steele R.E."/>
        </authorList>
    </citation>
    <scope>NUCLEOTIDE SEQUENCE</scope>
</reference>
<organism evidence="1">
    <name type="scientific">Curvibacter symbiont subsp. Hydra magnipapillata</name>
    <dbReference type="NCBI Taxonomy" id="667019"/>
    <lineage>
        <taxon>Bacteria</taxon>
        <taxon>Pseudomonadati</taxon>
        <taxon>Pseudomonadota</taxon>
        <taxon>Betaproteobacteria</taxon>
        <taxon>Burkholderiales</taxon>
        <taxon>Comamonadaceae</taxon>
        <taxon>Curvibacter</taxon>
    </lineage>
</organism>
<proteinExistence type="predicted"/>